<sequence>MGPNELAIPALQYIVNWMIDMGKAKRTSSIRLMYDFLKNMAVRRTAILMGMSQYVAHFTKVLCDAVREGLDKEQMGLVERLSLPDDAVFDCLANCLAMKREWGVAGEEDEMERFLARHPKLGRVWRRRRRR</sequence>
<dbReference type="OrthoDB" id="3776185at2759"/>
<evidence type="ECO:0000313" key="1">
    <source>
        <dbReference type="EMBL" id="ORY10783.1"/>
    </source>
</evidence>
<evidence type="ECO:0008006" key="3">
    <source>
        <dbReference type="Google" id="ProtNLM"/>
    </source>
</evidence>
<comment type="caution">
    <text evidence="1">The sequence shown here is derived from an EMBL/GenBank/DDBJ whole genome shotgun (WGS) entry which is preliminary data.</text>
</comment>
<dbReference type="EMBL" id="MCFA01000068">
    <property type="protein sequence ID" value="ORY10783.1"/>
    <property type="molecule type" value="Genomic_DNA"/>
</dbReference>
<name>A0A1Y1ZKK9_9PLEO</name>
<dbReference type="Proteomes" id="UP000193144">
    <property type="component" value="Unassembled WGS sequence"/>
</dbReference>
<organism evidence="1 2">
    <name type="scientific">Clohesyomyces aquaticus</name>
    <dbReference type="NCBI Taxonomy" id="1231657"/>
    <lineage>
        <taxon>Eukaryota</taxon>
        <taxon>Fungi</taxon>
        <taxon>Dikarya</taxon>
        <taxon>Ascomycota</taxon>
        <taxon>Pezizomycotina</taxon>
        <taxon>Dothideomycetes</taxon>
        <taxon>Pleosporomycetidae</taxon>
        <taxon>Pleosporales</taxon>
        <taxon>Lindgomycetaceae</taxon>
        <taxon>Clohesyomyces</taxon>
    </lineage>
</organism>
<gene>
    <name evidence="1" type="ORF">BCR34DRAFT_566212</name>
</gene>
<evidence type="ECO:0000313" key="2">
    <source>
        <dbReference type="Proteomes" id="UP000193144"/>
    </source>
</evidence>
<keyword evidence="2" id="KW-1185">Reference proteome</keyword>
<reference evidence="1 2" key="1">
    <citation type="submission" date="2016-07" db="EMBL/GenBank/DDBJ databases">
        <title>Pervasive Adenine N6-methylation of Active Genes in Fungi.</title>
        <authorList>
            <consortium name="DOE Joint Genome Institute"/>
            <person name="Mondo S.J."/>
            <person name="Dannebaum R.O."/>
            <person name="Kuo R.C."/>
            <person name="Labutti K."/>
            <person name="Haridas S."/>
            <person name="Kuo A."/>
            <person name="Salamov A."/>
            <person name="Ahrendt S.R."/>
            <person name="Lipzen A."/>
            <person name="Sullivan W."/>
            <person name="Andreopoulos W.B."/>
            <person name="Clum A."/>
            <person name="Lindquist E."/>
            <person name="Daum C."/>
            <person name="Ramamoorthy G.K."/>
            <person name="Gryganskyi A."/>
            <person name="Culley D."/>
            <person name="Magnuson J.K."/>
            <person name="James T.Y."/>
            <person name="O'Malley M.A."/>
            <person name="Stajich J.E."/>
            <person name="Spatafora J.W."/>
            <person name="Visel A."/>
            <person name="Grigoriev I.V."/>
        </authorList>
    </citation>
    <scope>NUCLEOTIDE SEQUENCE [LARGE SCALE GENOMIC DNA]</scope>
    <source>
        <strain evidence="1 2">CBS 115471</strain>
    </source>
</reference>
<proteinExistence type="predicted"/>
<dbReference type="AlphaFoldDB" id="A0A1Y1ZKK9"/>
<accession>A0A1Y1ZKK9</accession>
<protein>
    <recommendedName>
        <fullName evidence="3">BTB domain-containing protein</fullName>
    </recommendedName>
</protein>